<keyword evidence="1" id="KW-0812">Transmembrane</keyword>
<evidence type="ECO:0000256" key="1">
    <source>
        <dbReference type="SAM" id="Phobius"/>
    </source>
</evidence>
<reference evidence="3" key="1">
    <citation type="submission" date="2020-09" db="EMBL/GenBank/DDBJ databases">
        <title>Pelobacter alkaliphilus sp. nov., a novel anaerobic arsenate-reducing bacterium from terrestrial mud volcano.</title>
        <authorList>
            <person name="Khomyakova M.A."/>
            <person name="Merkel A.Y."/>
            <person name="Slobodkin A.I."/>
        </authorList>
    </citation>
    <scope>NUCLEOTIDE SEQUENCE</scope>
    <source>
        <strain evidence="3">M08fum</strain>
    </source>
</reference>
<dbReference type="PANTHER" id="PTHR33371">
    <property type="entry name" value="INTERMEMBRANE PHOSPHOLIPID TRANSPORT SYSTEM BINDING PROTEIN MLAD-RELATED"/>
    <property type="match status" value="1"/>
</dbReference>
<feature type="domain" description="Mce/MlaD" evidence="2">
    <location>
        <begin position="39"/>
        <end position="146"/>
    </location>
</feature>
<keyword evidence="1" id="KW-1133">Transmembrane helix</keyword>
<evidence type="ECO:0000313" key="3">
    <source>
        <dbReference type="EMBL" id="MBD1399145.1"/>
    </source>
</evidence>
<keyword evidence="4" id="KW-1185">Reference proteome</keyword>
<dbReference type="RefSeq" id="WP_191153421.1">
    <property type="nucleotide sequence ID" value="NZ_JACWUN010000001.1"/>
</dbReference>
<dbReference type="EMBL" id="JACWUN010000001">
    <property type="protein sequence ID" value="MBD1399145.1"/>
    <property type="molecule type" value="Genomic_DNA"/>
</dbReference>
<sequence length="360" mass="39857">MHTRKKVDPRTIGIFVIGAVVLIVGGLIFFGPGGLFTETSRYVIYFESSVKGLNVGSPVRFRGVRIGQVREISIRVRPDDLEFHIPVVIELDPKKIRAEGSEQGLFETLKTSVQAEDPILPLIAEGLRAQLQLDSLLTGQLFVNLDMVPESPTSKVDLPSDYPQIPAISSSLAELTKTFEDLPWQELVDKLMQSADGVQRLFNSSHLHNAVEQFDTTAALLNELLIAMNAGIPALMDNVEETLNRSQKSLTGIDANLETAFQDIRLTLVSARQSLAAMEQRVDPLAEAFDRGMEAFTEASDKVTASMGQLDSLTAEDSPLLQQFSITMLELNRTLRSLRTLVDEIERNPQILLRGRTVEE</sequence>
<dbReference type="PANTHER" id="PTHR33371:SF4">
    <property type="entry name" value="INTERMEMBRANE PHOSPHOLIPID TRANSPORT SYSTEM BINDING PROTEIN MLAD"/>
    <property type="match status" value="1"/>
</dbReference>
<feature type="transmembrane region" description="Helical" evidence="1">
    <location>
        <begin position="12"/>
        <end position="31"/>
    </location>
</feature>
<evidence type="ECO:0000313" key="4">
    <source>
        <dbReference type="Proteomes" id="UP000632828"/>
    </source>
</evidence>
<proteinExistence type="predicted"/>
<dbReference type="Proteomes" id="UP000632828">
    <property type="component" value="Unassembled WGS sequence"/>
</dbReference>
<dbReference type="InterPro" id="IPR052336">
    <property type="entry name" value="MlaD_Phospholipid_Transporter"/>
</dbReference>
<dbReference type="InterPro" id="IPR003399">
    <property type="entry name" value="Mce/MlaD"/>
</dbReference>
<organism evidence="3 4">
    <name type="scientific">Pelovirga terrestris</name>
    <dbReference type="NCBI Taxonomy" id="2771352"/>
    <lineage>
        <taxon>Bacteria</taxon>
        <taxon>Pseudomonadati</taxon>
        <taxon>Thermodesulfobacteriota</taxon>
        <taxon>Desulfuromonadia</taxon>
        <taxon>Geobacterales</taxon>
        <taxon>Geobacteraceae</taxon>
        <taxon>Pelovirga</taxon>
    </lineage>
</organism>
<evidence type="ECO:0000259" key="2">
    <source>
        <dbReference type="Pfam" id="PF02470"/>
    </source>
</evidence>
<gene>
    <name evidence="3" type="ORF">ICT70_00500</name>
</gene>
<dbReference type="AlphaFoldDB" id="A0A8J6QP41"/>
<protein>
    <submittedName>
        <fullName evidence="3">MCE family protein</fullName>
    </submittedName>
</protein>
<dbReference type="Pfam" id="PF02470">
    <property type="entry name" value="MlaD"/>
    <property type="match status" value="1"/>
</dbReference>
<dbReference type="SUPFAM" id="SSF58104">
    <property type="entry name" value="Methyl-accepting chemotaxis protein (MCP) signaling domain"/>
    <property type="match status" value="1"/>
</dbReference>
<comment type="caution">
    <text evidence="3">The sequence shown here is derived from an EMBL/GenBank/DDBJ whole genome shotgun (WGS) entry which is preliminary data.</text>
</comment>
<accession>A0A8J6QP41</accession>
<name>A0A8J6QP41_9BACT</name>
<keyword evidence="1" id="KW-0472">Membrane</keyword>